<dbReference type="GO" id="GO:0006281">
    <property type="term" value="P:DNA repair"/>
    <property type="evidence" value="ECO:0007669"/>
    <property type="project" value="UniProtKB-KW"/>
</dbReference>
<dbReference type="FunFam" id="1.10.10.10:FF:000214">
    <property type="entry name" value="Methylated-DNA--protein-cysteine methyltransferase"/>
    <property type="match status" value="1"/>
</dbReference>
<evidence type="ECO:0000259" key="10">
    <source>
        <dbReference type="Pfam" id="PF02870"/>
    </source>
</evidence>
<comment type="catalytic activity">
    <reaction evidence="8">
        <text>a 6-O-methyl-2'-deoxyguanosine in DNA + L-cysteinyl-[protein] = S-methyl-L-cysteinyl-[protein] + a 2'-deoxyguanosine in DNA</text>
        <dbReference type="Rhea" id="RHEA:24000"/>
        <dbReference type="Rhea" id="RHEA-COMP:10131"/>
        <dbReference type="Rhea" id="RHEA-COMP:10132"/>
        <dbReference type="Rhea" id="RHEA-COMP:11367"/>
        <dbReference type="Rhea" id="RHEA-COMP:11368"/>
        <dbReference type="ChEBI" id="CHEBI:29950"/>
        <dbReference type="ChEBI" id="CHEBI:82612"/>
        <dbReference type="ChEBI" id="CHEBI:85445"/>
        <dbReference type="ChEBI" id="CHEBI:85448"/>
        <dbReference type="EC" id="2.1.1.63"/>
    </reaction>
</comment>
<reference evidence="11" key="1">
    <citation type="submission" date="2018-06" db="EMBL/GenBank/DDBJ databases">
        <authorList>
            <person name="Zhirakovskaya E."/>
        </authorList>
    </citation>
    <scope>NUCLEOTIDE SEQUENCE</scope>
</reference>
<feature type="domain" description="Methylguanine DNA methyltransferase ribonuclease-like" evidence="10">
    <location>
        <begin position="7"/>
        <end position="74"/>
    </location>
</feature>
<dbReference type="AlphaFoldDB" id="A0A3B1AMT8"/>
<dbReference type="PANTHER" id="PTHR10815:SF13">
    <property type="entry name" value="METHYLATED-DNA--PROTEIN-CYSTEINE METHYLTRANSFERASE"/>
    <property type="match status" value="1"/>
</dbReference>
<comment type="catalytic activity">
    <reaction evidence="1">
        <text>a 4-O-methyl-thymidine in DNA + L-cysteinyl-[protein] = a thymidine in DNA + S-methyl-L-cysteinyl-[protein]</text>
        <dbReference type="Rhea" id="RHEA:53428"/>
        <dbReference type="Rhea" id="RHEA-COMP:10131"/>
        <dbReference type="Rhea" id="RHEA-COMP:10132"/>
        <dbReference type="Rhea" id="RHEA-COMP:13555"/>
        <dbReference type="Rhea" id="RHEA-COMP:13556"/>
        <dbReference type="ChEBI" id="CHEBI:29950"/>
        <dbReference type="ChEBI" id="CHEBI:82612"/>
        <dbReference type="ChEBI" id="CHEBI:137386"/>
        <dbReference type="ChEBI" id="CHEBI:137387"/>
        <dbReference type="EC" id="2.1.1.63"/>
    </reaction>
</comment>
<dbReference type="InterPro" id="IPR036388">
    <property type="entry name" value="WH-like_DNA-bd_sf"/>
</dbReference>
<protein>
    <recommendedName>
        <fullName evidence="3">methylated-DNA--[protein]-cysteine S-methyltransferase</fullName>
        <ecNumber evidence="3">2.1.1.63</ecNumber>
    </recommendedName>
</protein>
<keyword evidence="6" id="KW-0227">DNA damage</keyword>
<evidence type="ECO:0000256" key="4">
    <source>
        <dbReference type="ARBA" id="ARBA00022603"/>
    </source>
</evidence>
<proteinExistence type="inferred from homology"/>
<sequence length="164" mass="18157">MKIESFYLQTPIGRLLISCEGNKVIEVNLGMDNKKNGQVLARGTSRLKSRFAQKVGNQINHYFDGSSTRFDLDLLVQGTDYQKLVWQCISAIKWGETLTYSDIAEQLDSSARAVGNACRANPVPIIVPCHRVVAKSGLGGFAGQREGNNISVKTWLLEHECRVS</sequence>
<gene>
    <name evidence="11" type="ORF">MNBD_GAMMA23-1107</name>
</gene>
<evidence type="ECO:0000256" key="7">
    <source>
        <dbReference type="ARBA" id="ARBA00023204"/>
    </source>
</evidence>
<dbReference type="SUPFAM" id="SSF53155">
    <property type="entry name" value="Methylated DNA-protein cysteine methyltransferase domain"/>
    <property type="match status" value="1"/>
</dbReference>
<dbReference type="InterPro" id="IPR014048">
    <property type="entry name" value="MethylDNA_cys_MeTrfase_DNA-bd"/>
</dbReference>
<dbReference type="NCBIfam" id="TIGR00589">
    <property type="entry name" value="ogt"/>
    <property type="match status" value="1"/>
</dbReference>
<keyword evidence="4 11" id="KW-0489">Methyltransferase</keyword>
<evidence type="ECO:0000313" key="11">
    <source>
        <dbReference type="EMBL" id="VAW93996.1"/>
    </source>
</evidence>
<dbReference type="Gene3D" id="3.30.160.70">
    <property type="entry name" value="Methylated DNA-protein cysteine methyltransferase domain"/>
    <property type="match status" value="1"/>
</dbReference>
<dbReference type="Pfam" id="PF01035">
    <property type="entry name" value="DNA_binding_1"/>
    <property type="match status" value="1"/>
</dbReference>
<evidence type="ECO:0000256" key="5">
    <source>
        <dbReference type="ARBA" id="ARBA00022679"/>
    </source>
</evidence>
<keyword evidence="7" id="KW-0234">DNA repair</keyword>
<evidence type="ECO:0000256" key="2">
    <source>
        <dbReference type="ARBA" id="ARBA00008711"/>
    </source>
</evidence>
<dbReference type="GO" id="GO:0003908">
    <property type="term" value="F:methylated-DNA-[protein]-cysteine S-methyltransferase activity"/>
    <property type="evidence" value="ECO:0007669"/>
    <property type="project" value="UniProtKB-EC"/>
</dbReference>
<dbReference type="Pfam" id="PF02870">
    <property type="entry name" value="Methyltransf_1N"/>
    <property type="match status" value="1"/>
</dbReference>
<evidence type="ECO:0000256" key="8">
    <source>
        <dbReference type="ARBA" id="ARBA00049348"/>
    </source>
</evidence>
<name>A0A3B1AMT8_9ZZZZ</name>
<evidence type="ECO:0000256" key="1">
    <source>
        <dbReference type="ARBA" id="ARBA00001286"/>
    </source>
</evidence>
<dbReference type="InterPro" id="IPR001497">
    <property type="entry name" value="MethylDNA_cys_MeTrfase_AS"/>
</dbReference>
<dbReference type="EMBL" id="UOFT01000035">
    <property type="protein sequence ID" value="VAW93996.1"/>
    <property type="molecule type" value="Genomic_DNA"/>
</dbReference>
<dbReference type="PANTHER" id="PTHR10815">
    <property type="entry name" value="METHYLATED-DNA--PROTEIN-CYSTEINE METHYLTRANSFERASE"/>
    <property type="match status" value="1"/>
</dbReference>
<dbReference type="InterPro" id="IPR008332">
    <property type="entry name" value="MethylG_MeTrfase_N"/>
</dbReference>
<dbReference type="SUPFAM" id="SSF46767">
    <property type="entry name" value="Methylated DNA-protein cysteine methyltransferase, C-terminal domain"/>
    <property type="match status" value="1"/>
</dbReference>
<dbReference type="GO" id="GO:0032259">
    <property type="term" value="P:methylation"/>
    <property type="evidence" value="ECO:0007669"/>
    <property type="project" value="UniProtKB-KW"/>
</dbReference>
<evidence type="ECO:0000256" key="6">
    <source>
        <dbReference type="ARBA" id="ARBA00022763"/>
    </source>
</evidence>
<evidence type="ECO:0000259" key="9">
    <source>
        <dbReference type="Pfam" id="PF01035"/>
    </source>
</evidence>
<accession>A0A3B1AMT8</accession>
<dbReference type="EC" id="2.1.1.63" evidence="3"/>
<organism evidence="11">
    <name type="scientific">hydrothermal vent metagenome</name>
    <dbReference type="NCBI Taxonomy" id="652676"/>
    <lineage>
        <taxon>unclassified sequences</taxon>
        <taxon>metagenomes</taxon>
        <taxon>ecological metagenomes</taxon>
    </lineage>
</organism>
<dbReference type="PROSITE" id="PS00374">
    <property type="entry name" value="MGMT"/>
    <property type="match status" value="1"/>
</dbReference>
<comment type="similarity">
    <text evidence="2">Belongs to the MGMT family.</text>
</comment>
<dbReference type="Gene3D" id="1.10.10.10">
    <property type="entry name" value="Winged helix-like DNA-binding domain superfamily/Winged helix DNA-binding domain"/>
    <property type="match status" value="1"/>
</dbReference>
<feature type="domain" description="Methylated-DNA-[protein]-cysteine S-methyltransferase DNA binding" evidence="9">
    <location>
        <begin position="81"/>
        <end position="160"/>
    </location>
</feature>
<dbReference type="InterPro" id="IPR036217">
    <property type="entry name" value="MethylDNA_cys_MeTrfase_DNAb"/>
</dbReference>
<dbReference type="InterPro" id="IPR036631">
    <property type="entry name" value="MGMT_N_sf"/>
</dbReference>
<keyword evidence="5 11" id="KW-0808">Transferase</keyword>
<evidence type="ECO:0000256" key="3">
    <source>
        <dbReference type="ARBA" id="ARBA00011918"/>
    </source>
</evidence>
<dbReference type="CDD" id="cd06445">
    <property type="entry name" value="ATase"/>
    <property type="match status" value="1"/>
</dbReference>